<dbReference type="GO" id="GO:0071555">
    <property type="term" value="P:cell wall organization"/>
    <property type="evidence" value="ECO:0007669"/>
    <property type="project" value="UniProtKB-UniRule"/>
</dbReference>
<dbReference type="CDD" id="cd16913">
    <property type="entry name" value="YkuD_like"/>
    <property type="match status" value="1"/>
</dbReference>
<feature type="active site" description="Proton donor/acceptor" evidence="6">
    <location>
        <position position="373"/>
    </location>
</feature>
<proteinExistence type="predicted"/>
<reference evidence="9" key="1">
    <citation type="submission" date="2020-10" db="EMBL/GenBank/DDBJ databases">
        <title>Ca. Dormibacterota MAGs.</title>
        <authorList>
            <person name="Montgomery K."/>
        </authorList>
    </citation>
    <scope>NUCLEOTIDE SEQUENCE [LARGE SCALE GENOMIC DNA]</scope>
    <source>
        <strain evidence="9">SC8812_S17_10</strain>
    </source>
</reference>
<dbReference type="InterPro" id="IPR050979">
    <property type="entry name" value="LD-transpeptidase"/>
</dbReference>
<evidence type="ECO:0000259" key="8">
    <source>
        <dbReference type="PROSITE" id="PS52029"/>
    </source>
</evidence>
<dbReference type="EMBL" id="JAEKNR010000217">
    <property type="protein sequence ID" value="MBJ7600719.1"/>
    <property type="molecule type" value="Genomic_DNA"/>
</dbReference>
<comment type="caution">
    <text evidence="9">The sequence shown here is derived from an EMBL/GenBank/DDBJ whole genome shotgun (WGS) entry which is preliminary data.</text>
</comment>
<keyword evidence="4 6" id="KW-0573">Peptidoglycan synthesis</keyword>
<dbReference type="PROSITE" id="PS52029">
    <property type="entry name" value="LD_TPASE"/>
    <property type="match status" value="1"/>
</dbReference>
<evidence type="ECO:0000313" key="10">
    <source>
        <dbReference type="Proteomes" id="UP000612893"/>
    </source>
</evidence>
<sequence length="449" mass="48279">MSSLTSRRWLVVLSVLAAIGVIAAVIGVTDYAATRAFSRYDHERQHLSADLHAAQLEGYTTRDLASVNEPFQSLQAQPEPALPMARAQFDDQRAARVSSLDTELNSLLRQLLEKARTDAAAQVASARSGIEHDRSLGTEEADLSALQKRLDKVAQVQGTAHSLNEYRAANQLAEALVTDVNSLAAAQQAQNQAVAQAAEQLKGQNGGNLDAVRRAGTDALAGGRNDTSVAAYMNKSAPFNGFDALNRLYARLEKYGQMVASADPGQSALGAAGAQLIAAQIHDALLGGLPAKAIVVSYYSQHLWAYEHGKLVQDTPVTTGRPALPTDLGPMKVLKKDSPWKMHSPWPKGSPYWYPDTAVKMVVWFTNTGEGLHDADWQRCCWGPGSQYTGNASHGCVHLPDGAESFIYRWSEVGIPVVVYQGDGSPVNQQLSRITTDDRGNPLSGPKGV</sequence>
<keyword evidence="2" id="KW-0808">Transferase</keyword>
<keyword evidence="3 6" id="KW-0133">Cell shape</keyword>
<name>A0A934K8A5_9BACT</name>
<evidence type="ECO:0000256" key="2">
    <source>
        <dbReference type="ARBA" id="ARBA00022679"/>
    </source>
</evidence>
<dbReference type="GO" id="GO:0016740">
    <property type="term" value="F:transferase activity"/>
    <property type="evidence" value="ECO:0007669"/>
    <property type="project" value="UniProtKB-KW"/>
</dbReference>
<evidence type="ECO:0000256" key="4">
    <source>
        <dbReference type="ARBA" id="ARBA00022984"/>
    </source>
</evidence>
<keyword evidence="10" id="KW-1185">Reference proteome</keyword>
<dbReference type="PANTHER" id="PTHR30582">
    <property type="entry name" value="L,D-TRANSPEPTIDASE"/>
    <property type="match status" value="1"/>
</dbReference>
<dbReference type="PANTHER" id="PTHR30582:SF2">
    <property type="entry name" value="L,D-TRANSPEPTIDASE YCIB-RELATED"/>
    <property type="match status" value="1"/>
</dbReference>
<dbReference type="RefSeq" id="WP_338204668.1">
    <property type="nucleotide sequence ID" value="NZ_JAEKNR010000217.1"/>
</dbReference>
<dbReference type="Pfam" id="PF03734">
    <property type="entry name" value="YkuD"/>
    <property type="match status" value="1"/>
</dbReference>
<dbReference type="SUPFAM" id="SSF141523">
    <property type="entry name" value="L,D-transpeptidase catalytic domain-like"/>
    <property type="match status" value="1"/>
</dbReference>
<keyword evidence="5 6" id="KW-0961">Cell wall biogenesis/degradation</keyword>
<comment type="pathway">
    <text evidence="1 6">Cell wall biogenesis; peptidoglycan biosynthesis.</text>
</comment>
<evidence type="ECO:0000313" key="9">
    <source>
        <dbReference type="EMBL" id="MBJ7600719.1"/>
    </source>
</evidence>
<organism evidence="9 10">
    <name type="scientific">Candidatus Nephthysia bennettiae</name>
    <dbReference type="NCBI Taxonomy" id="3127016"/>
    <lineage>
        <taxon>Bacteria</taxon>
        <taxon>Bacillati</taxon>
        <taxon>Candidatus Dormiibacterota</taxon>
        <taxon>Candidatus Dormibacteria</taxon>
        <taxon>Candidatus Dormibacterales</taxon>
        <taxon>Candidatus Dormibacteraceae</taxon>
        <taxon>Candidatus Nephthysia</taxon>
    </lineage>
</organism>
<evidence type="ECO:0000256" key="6">
    <source>
        <dbReference type="PROSITE-ProRule" id="PRU01373"/>
    </source>
</evidence>
<accession>A0A934K8A5</accession>
<evidence type="ECO:0000256" key="7">
    <source>
        <dbReference type="SAM" id="MobiDB-lite"/>
    </source>
</evidence>
<evidence type="ECO:0000256" key="3">
    <source>
        <dbReference type="ARBA" id="ARBA00022960"/>
    </source>
</evidence>
<protein>
    <submittedName>
        <fullName evidence="9">L,D-transpeptidase</fullName>
    </submittedName>
</protein>
<dbReference type="Gene3D" id="2.40.440.10">
    <property type="entry name" value="L,D-transpeptidase catalytic domain-like"/>
    <property type="match status" value="1"/>
</dbReference>
<feature type="region of interest" description="Disordered" evidence="7">
    <location>
        <begin position="428"/>
        <end position="449"/>
    </location>
</feature>
<dbReference type="GO" id="GO:0009252">
    <property type="term" value="P:peptidoglycan biosynthetic process"/>
    <property type="evidence" value="ECO:0007669"/>
    <property type="project" value="UniProtKB-KW"/>
</dbReference>
<dbReference type="GO" id="GO:0008360">
    <property type="term" value="P:regulation of cell shape"/>
    <property type="evidence" value="ECO:0007669"/>
    <property type="project" value="UniProtKB-UniRule"/>
</dbReference>
<dbReference type="InterPro" id="IPR038063">
    <property type="entry name" value="Transpep_catalytic_dom"/>
</dbReference>
<evidence type="ECO:0000256" key="1">
    <source>
        <dbReference type="ARBA" id="ARBA00004752"/>
    </source>
</evidence>
<dbReference type="AlphaFoldDB" id="A0A934K8A5"/>
<dbReference type="InterPro" id="IPR005490">
    <property type="entry name" value="LD_TPept_cat_dom"/>
</dbReference>
<gene>
    <name evidence="9" type="ORF">JF922_21950</name>
</gene>
<evidence type="ECO:0000256" key="5">
    <source>
        <dbReference type="ARBA" id="ARBA00023316"/>
    </source>
</evidence>
<dbReference type="Proteomes" id="UP000612893">
    <property type="component" value="Unassembled WGS sequence"/>
</dbReference>
<feature type="domain" description="L,D-TPase catalytic" evidence="8">
    <location>
        <begin position="292"/>
        <end position="420"/>
    </location>
</feature>
<feature type="active site" description="Nucleophile" evidence="6">
    <location>
        <position position="396"/>
    </location>
</feature>